<evidence type="ECO:0000256" key="6">
    <source>
        <dbReference type="SAM" id="Phobius"/>
    </source>
</evidence>
<gene>
    <name evidence="7" type="ORF">SAMN04488542_101100</name>
</gene>
<keyword evidence="2" id="KW-1003">Cell membrane</keyword>
<feature type="transmembrane region" description="Helical" evidence="6">
    <location>
        <begin position="47"/>
        <end position="71"/>
    </location>
</feature>
<accession>A0A1G7E998</accession>
<keyword evidence="5 6" id="KW-0472">Membrane</keyword>
<feature type="transmembrane region" description="Helical" evidence="6">
    <location>
        <begin position="226"/>
        <end position="250"/>
    </location>
</feature>
<dbReference type="GO" id="GO:0022857">
    <property type="term" value="F:transmembrane transporter activity"/>
    <property type="evidence" value="ECO:0007669"/>
    <property type="project" value="InterPro"/>
</dbReference>
<feature type="transmembrane region" description="Helical" evidence="6">
    <location>
        <begin position="270"/>
        <end position="299"/>
    </location>
</feature>
<proteinExistence type="predicted"/>
<dbReference type="AlphaFoldDB" id="A0A1G7E998"/>
<dbReference type="RefSeq" id="WP_091225809.1">
    <property type="nucleotide sequence ID" value="NZ_FNBG01000001.1"/>
</dbReference>
<organism evidence="7 8">
    <name type="scientific">Fontibacillus panacisegetis</name>
    <dbReference type="NCBI Taxonomy" id="670482"/>
    <lineage>
        <taxon>Bacteria</taxon>
        <taxon>Bacillati</taxon>
        <taxon>Bacillota</taxon>
        <taxon>Bacilli</taxon>
        <taxon>Bacillales</taxon>
        <taxon>Paenibacillaceae</taxon>
        <taxon>Fontibacillus</taxon>
    </lineage>
</organism>
<dbReference type="Pfam" id="PF13520">
    <property type="entry name" value="AA_permease_2"/>
    <property type="match status" value="1"/>
</dbReference>
<feature type="transmembrane region" description="Helical" evidence="6">
    <location>
        <begin position="399"/>
        <end position="417"/>
    </location>
</feature>
<keyword evidence="4 6" id="KW-1133">Transmembrane helix</keyword>
<feature type="transmembrane region" description="Helical" evidence="6">
    <location>
        <begin position="352"/>
        <end position="372"/>
    </location>
</feature>
<dbReference type="InterPro" id="IPR050367">
    <property type="entry name" value="APC_superfamily"/>
</dbReference>
<evidence type="ECO:0000256" key="2">
    <source>
        <dbReference type="ARBA" id="ARBA00022475"/>
    </source>
</evidence>
<feature type="transmembrane region" description="Helical" evidence="6">
    <location>
        <begin position="128"/>
        <end position="145"/>
    </location>
</feature>
<comment type="subcellular location">
    <subcellularLocation>
        <location evidence="1">Cell membrane</location>
        <topology evidence="1">Multi-pass membrane protein</topology>
    </subcellularLocation>
</comment>
<dbReference type="PANTHER" id="PTHR42770">
    <property type="entry name" value="AMINO ACID TRANSPORTER-RELATED"/>
    <property type="match status" value="1"/>
</dbReference>
<dbReference type="GO" id="GO:0005886">
    <property type="term" value="C:plasma membrane"/>
    <property type="evidence" value="ECO:0007669"/>
    <property type="project" value="UniProtKB-SubCell"/>
</dbReference>
<dbReference type="Gene3D" id="1.20.1740.10">
    <property type="entry name" value="Amino acid/polyamine transporter I"/>
    <property type="match status" value="1"/>
</dbReference>
<reference evidence="7 8" key="1">
    <citation type="submission" date="2016-10" db="EMBL/GenBank/DDBJ databases">
        <authorList>
            <person name="de Groot N.N."/>
        </authorList>
    </citation>
    <scope>NUCLEOTIDE SEQUENCE [LARGE SCALE GENOMIC DNA]</scope>
    <source>
        <strain evidence="7 8">DSM 28129</strain>
    </source>
</reference>
<evidence type="ECO:0000313" key="8">
    <source>
        <dbReference type="Proteomes" id="UP000198972"/>
    </source>
</evidence>
<feature type="transmembrane region" description="Helical" evidence="6">
    <location>
        <begin position="20"/>
        <end position="41"/>
    </location>
</feature>
<keyword evidence="3 6" id="KW-0812">Transmembrane</keyword>
<dbReference type="Proteomes" id="UP000198972">
    <property type="component" value="Unassembled WGS sequence"/>
</dbReference>
<dbReference type="STRING" id="670482.SAMN04488542_101100"/>
<dbReference type="PIRSF" id="PIRSF006060">
    <property type="entry name" value="AA_transporter"/>
    <property type="match status" value="1"/>
</dbReference>
<evidence type="ECO:0000313" key="7">
    <source>
        <dbReference type="EMBL" id="SDE60046.1"/>
    </source>
</evidence>
<evidence type="ECO:0000256" key="3">
    <source>
        <dbReference type="ARBA" id="ARBA00022692"/>
    </source>
</evidence>
<feature type="transmembrane region" description="Helical" evidence="6">
    <location>
        <begin position="187"/>
        <end position="205"/>
    </location>
</feature>
<dbReference type="PANTHER" id="PTHR42770:SF13">
    <property type="entry name" value="L-METHIONINE_BRANCHED-CHAIN AMINO ACID EXPORTER YJEH"/>
    <property type="match status" value="1"/>
</dbReference>
<dbReference type="EMBL" id="FNBG01000001">
    <property type="protein sequence ID" value="SDE60046.1"/>
    <property type="molecule type" value="Genomic_DNA"/>
</dbReference>
<feature type="transmembrane region" description="Helical" evidence="6">
    <location>
        <begin position="377"/>
        <end position="393"/>
    </location>
</feature>
<keyword evidence="8" id="KW-1185">Reference proteome</keyword>
<evidence type="ECO:0000256" key="5">
    <source>
        <dbReference type="ARBA" id="ARBA00023136"/>
    </source>
</evidence>
<feature type="transmembrane region" description="Helical" evidence="6">
    <location>
        <begin position="152"/>
        <end position="175"/>
    </location>
</feature>
<sequence length="426" mass="45108">MKSSTSTGLKKSIGMPQAIALYISAVLGSGILIVPGLAAEIAGPASLLAWGFMALFILPMALSMGLLSARYPSVGGVSHFVTLAFGARTGSLVGWFFLMSVPFGAPVAALTGAGYLTSALGLGENMRIALATLILLIGLFMNIVGMKLIGRIQIAVVISIVAVLLFIFAAALPQMQASHFTPFMPNGWMSVGRAGALLFWCFIGWEAVSHLSEEFEDPQRAAIKGVSIAAVIVSTLYFLVALATVGTQSYLKTGSDSALIWIINEPLGRIGALIIGITGMLICTATIIAYIGAASRVAYSLSRQGDAPKWMGILSKRYHTPVGALIFLSICFILVLLLYGSKVVSLTTIIQLPNASFILTYLFGCAAGVRLLRDSKWGVSISLISLLCTAFVFPFTGWAILYPCVITIGFWIVTLFGKKEAAISTK</sequence>
<evidence type="ECO:0000256" key="4">
    <source>
        <dbReference type="ARBA" id="ARBA00022989"/>
    </source>
</evidence>
<name>A0A1G7E998_9BACL</name>
<evidence type="ECO:0000256" key="1">
    <source>
        <dbReference type="ARBA" id="ARBA00004651"/>
    </source>
</evidence>
<protein>
    <submittedName>
        <fullName evidence="7">Amino acid/polyamine/organocation transporter, APC superfamily</fullName>
    </submittedName>
</protein>
<dbReference type="OrthoDB" id="178667at2"/>
<dbReference type="InterPro" id="IPR002293">
    <property type="entry name" value="AA/rel_permease1"/>
</dbReference>
<feature type="transmembrane region" description="Helical" evidence="6">
    <location>
        <begin position="92"/>
        <end position="116"/>
    </location>
</feature>
<feature type="transmembrane region" description="Helical" evidence="6">
    <location>
        <begin position="320"/>
        <end position="340"/>
    </location>
</feature>